<dbReference type="EnsemblMetazoa" id="XM_028663443.1">
    <property type="protein sequence ID" value="XP_028519244.1"/>
    <property type="gene ID" value="LOC110253304"/>
</dbReference>
<dbReference type="InterPro" id="IPR036034">
    <property type="entry name" value="PDZ_sf"/>
</dbReference>
<dbReference type="GO" id="GO:0042391">
    <property type="term" value="P:regulation of membrane potential"/>
    <property type="evidence" value="ECO:0007669"/>
    <property type="project" value="TreeGrafter"/>
</dbReference>
<feature type="domain" description="C2" evidence="4">
    <location>
        <begin position="371"/>
        <end position="494"/>
    </location>
</feature>
<keyword evidence="1" id="KW-0770">Synapse</keyword>
<dbReference type="GO" id="GO:0031267">
    <property type="term" value="F:small GTPase binding"/>
    <property type="evidence" value="ECO:0007669"/>
    <property type="project" value="InterPro"/>
</dbReference>
<dbReference type="Pfam" id="PF00595">
    <property type="entry name" value="PDZ"/>
    <property type="match status" value="1"/>
</dbReference>
<dbReference type="AlphaFoldDB" id="A0A913YVJ9"/>
<dbReference type="GeneID" id="110253304"/>
<dbReference type="Gene3D" id="3.30.40.10">
    <property type="entry name" value="Zinc/RING finger domain, C3HC4 (zinc finger)"/>
    <property type="match status" value="1"/>
</dbReference>
<sequence>MEQFIKIDFSSLTQEESAALYNVLLKQKEFEDLTCHRRRDLRLEIIHLEERLSHSERTSQDVDLCKICFKAKVADCLSLQCKLCQRKTCSRCGVREVCEKQIEQPSKSSLQADPEPEYLSLPVDRQSIPRDCDSVILSVEDSDCCTSAYFSPSPTPSPTPSEEFYPGIHALNMAGAIEYDSPDSSYSTGGSPKMEMTRSKRHPSDMTTHQGRPIIERLTLTKYNASTTTEGLPFGTRIVGGKMSDGVVIGAYVTQINPSSKASTSLNIGDQIIEWNNISLVDSTFEETQEAINSSPNSVTLVVGHIKRKKQTLLRPSSSQIINDAIEKTRANFAKEGTLCLSQEQLLSRLEKNRSTDSIIKEQALCNRYGLQSRIHISLWHDPERNNLIIKIIRAQSLSSGASVRVEYPNPYAVVNLLPRKTLSTQFKTNVEYQSVHPIWNLTFIYSNITKEELLYKSLEVSLWSERSTKVPQFIGAVFVELSQDVLSNIPQWYNIKNQVDVLHNITIPTSRRFTVSSSHDVINSIISTSKEKEHFVEISRTSRNVRSCIVRQRSPRDVVDKDNTFVYNKRRKTDSGATASYLVRSRTPSKQSIKDDAFDGEITMEDTFRGRGNSILSCKGLDTQGFPRTHSAPATPCGKTDFHPMFAYSPRFNCPFWQKSRDDVASCTNSSQGSLRGSPLWDKTTSPRSEKTTVSEERENNNTKMLPAVYLTAAIDNESNTSEASLQEDRKKKRLFFRFPNPDFSSESDRKTSCSSYSFDDGPQDNETGPNQICTSTDGGQDLGYVRIGLVIENSEVLVVDIIRAKLLSFKSEQQGGRIPHLDTYVKTYLLNDGTKTCKRKSSTVRQDSNPVYNWQVKYSTEEISKSMLYVCIWQNHGMLGKNCAIGEVHISLGRLMLSKRIVAWYKIFPPKLQQTAHGTS</sequence>
<dbReference type="GO" id="GO:0006887">
    <property type="term" value="P:exocytosis"/>
    <property type="evidence" value="ECO:0007669"/>
    <property type="project" value="InterPro"/>
</dbReference>
<dbReference type="OMA" id="EITMEDT"/>
<comment type="subcellular location">
    <subcellularLocation>
        <location evidence="2">Synapse</location>
    </subcellularLocation>
</comment>
<reference evidence="6" key="1">
    <citation type="submission" date="2022-11" db="UniProtKB">
        <authorList>
            <consortium name="EnsemblMetazoa"/>
        </authorList>
    </citation>
    <scope>IDENTIFICATION</scope>
</reference>
<keyword evidence="7" id="KW-1185">Reference proteome</keyword>
<evidence type="ECO:0000313" key="6">
    <source>
        <dbReference type="EnsemblMetazoa" id="XP_028519244.1"/>
    </source>
</evidence>
<dbReference type="Pfam" id="PF00168">
    <property type="entry name" value="C2"/>
    <property type="match status" value="2"/>
</dbReference>
<dbReference type="GO" id="GO:0045202">
    <property type="term" value="C:synapse"/>
    <property type="evidence" value="ECO:0007669"/>
    <property type="project" value="UniProtKB-SubCell"/>
</dbReference>
<feature type="region of interest" description="Disordered" evidence="3">
    <location>
        <begin position="182"/>
        <end position="208"/>
    </location>
</feature>
<dbReference type="InterPro" id="IPR001478">
    <property type="entry name" value="PDZ"/>
</dbReference>
<accession>A0A913YVJ9</accession>
<dbReference type="PROSITE" id="PS50106">
    <property type="entry name" value="PDZ"/>
    <property type="match status" value="1"/>
</dbReference>
<dbReference type="InterPro" id="IPR039032">
    <property type="entry name" value="Rim-like"/>
</dbReference>
<organism evidence="6 7">
    <name type="scientific">Exaiptasia diaphana</name>
    <name type="common">Tropical sea anemone</name>
    <name type="synonym">Aiptasia pulchella</name>
    <dbReference type="NCBI Taxonomy" id="2652724"/>
    <lineage>
        <taxon>Eukaryota</taxon>
        <taxon>Metazoa</taxon>
        <taxon>Cnidaria</taxon>
        <taxon>Anthozoa</taxon>
        <taxon>Hexacorallia</taxon>
        <taxon>Actiniaria</taxon>
        <taxon>Aiptasiidae</taxon>
        <taxon>Exaiptasia</taxon>
    </lineage>
</organism>
<evidence type="ECO:0000259" key="5">
    <source>
        <dbReference type="PROSITE" id="PS50106"/>
    </source>
</evidence>
<dbReference type="GO" id="GO:0016020">
    <property type="term" value="C:membrane"/>
    <property type="evidence" value="ECO:0007669"/>
    <property type="project" value="InterPro"/>
</dbReference>
<dbReference type="PANTHER" id="PTHR12157">
    <property type="entry name" value="REGULATING SYNAPTIC MEMBRANE EXOCYTOSIS PROTEIN"/>
    <property type="match status" value="1"/>
</dbReference>
<dbReference type="OrthoDB" id="5989000at2759"/>
<dbReference type="PROSITE" id="PS50004">
    <property type="entry name" value="C2"/>
    <property type="match status" value="2"/>
</dbReference>
<dbReference type="SUPFAM" id="SSF50156">
    <property type="entry name" value="PDZ domain-like"/>
    <property type="match status" value="1"/>
</dbReference>
<evidence type="ECO:0000256" key="3">
    <source>
        <dbReference type="SAM" id="MobiDB-lite"/>
    </source>
</evidence>
<name>A0A913YVJ9_EXADI</name>
<dbReference type="Proteomes" id="UP000887567">
    <property type="component" value="Unplaced"/>
</dbReference>
<dbReference type="InterPro" id="IPR035892">
    <property type="entry name" value="C2_domain_sf"/>
</dbReference>
<feature type="domain" description="PDZ" evidence="5">
    <location>
        <begin position="217"/>
        <end position="307"/>
    </location>
</feature>
<proteinExistence type="predicted"/>
<feature type="domain" description="C2" evidence="4">
    <location>
        <begin position="776"/>
        <end position="907"/>
    </location>
</feature>
<feature type="region of interest" description="Disordered" evidence="3">
    <location>
        <begin position="745"/>
        <end position="770"/>
    </location>
</feature>
<dbReference type="SMART" id="SM00239">
    <property type="entry name" value="C2"/>
    <property type="match status" value="2"/>
</dbReference>
<evidence type="ECO:0000256" key="1">
    <source>
        <dbReference type="ARBA" id="ARBA00023018"/>
    </source>
</evidence>
<dbReference type="RefSeq" id="XP_028519244.1">
    <property type="nucleotide sequence ID" value="XM_028663443.1"/>
</dbReference>
<dbReference type="SUPFAM" id="SSF49562">
    <property type="entry name" value="C2 domain (Calcium/lipid-binding domain, CaLB)"/>
    <property type="match status" value="2"/>
</dbReference>
<feature type="compositionally biased region" description="Basic and acidic residues" evidence="3">
    <location>
        <begin position="689"/>
        <end position="702"/>
    </location>
</feature>
<dbReference type="Gene3D" id="2.30.42.10">
    <property type="match status" value="1"/>
</dbReference>
<dbReference type="SMART" id="SM00228">
    <property type="entry name" value="PDZ"/>
    <property type="match status" value="1"/>
</dbReference>
<dbReference type="KEGG" id="epa:110253304"/>
<feature type="region of interest" description="Disordered" evidence="3">
    <location>
        <begin position="668"/>
        <end position="704"/>
    </location>
</feature>
<feature type="compositionally biased region" description="Basic and acidic residues" evidence="3">
    <location>
        <begin position="195"/>
        <end position="204"/>
    </location>
</feature>
<evidence type="ECO:0000313" key="7">
    <source>
        <dbReference type="Proteomes" id="UP000887567"/>
    </source>
</evidence>
<dbReference type="GO" id="GO:0044325">
    <property type="term" value="F:transmembrane transporter binding"/>
    <property type="evidence" value="ECO:0007669"/>
    <property type="project" value="TreeGrafter"/>
</dbReference>
<dbReference type="PANTHER" id="PTHR12157:SF21">
    <property type="entry name" value="RAB3 INTERACTING MOLECULE, ISOFORM F"/>
    <property type="match status" value="1"/>
</dbReference>
<evidence type="ECO:0000256" key="2">
    <source>
        <dbReference type="ARBA" id="ARBA00034103"/>
    </source>
</evidence>
<evidence type="ECO:0000259" key="4">
    <source>
        <dbReference type="PROSITE" id="PS50004"/>
    </source>
</evidence>
<dbReference type="InterPro" id="IPR013083">
    <property type="entry name" value="Znf_RING/FYVE/PHD"/>
</dbReference>
<protein>
    <submittedName>
        <fullName evidence="6">Uncharacterized protein</fullName>
    </submittedName>
</protein>
<dbReference type="InterPro" id="IPR000008">
    <property type="entry name" value="C2_dom"/>
</dbReference>
<dbReference type="Gene3D" id="2.60.40.150">
    <property type="entry name" value="C2 domain"/>
    <property type="match status" value="2"/>
</dbReference>